<keyword evidence="2" id="KW-0808">Transferase</keyword>
<dbReference type="EMBL" id="LVVZ01000005">
    <property type="protein sequence ID" value="OKL45378.1"/>
    <property type="molecule type" value="Genomic_DNA"/>
</dbReference>
<dbReference type="InterPro" id="IPR027373">
    <property type="entry name" value="RHH_dom"/>
</dbReference>
<name>A0A1U7JL09_9HYPH</name>
<organism evidence="2 3">
    <name type="scientific">Pseudovibrio exalbescens</name>
    <dbReference type="NCBI Taxonomy" id="197461"/>
    <lineage>
        <taxon>Bacteria</taxon>
        <taxon>Pseudomonadati</taxon>
        <taxon>Pseudomonadota</taxon>
        <taxon>Alphaproteobacteria</taxon>
        <taxon>Hyphomicrobiales</taxon>
        <taxon>Stappiaceae</taxon>
        <taxon>Pseudovibrio</taxon>
    </lineage>
</organism>
<dbReference type="Proteomes" id="UP000185783">
    <property type="component" value="Unassembled WGS sequence"/>
</dbReference>
<dbReference type="RefSeq" id="WP_028480122.1">
    <property type="nucleotide sequence ID" value="NZ_LVVZ01000005.1"/>
</dbReference>
<dbReference type="AlphaFoldDB" id="A0A1U7JL09"/>
<reference evidence="2 3" key="1">
    <citation type="submission" date="2016-03" db="EMBL/GenBank/DDBJ databases">
        <title>Genome sequence of Nesiotobacter sp. nov., a moderately halophilic alphaproteobacterium isolated from the Yellow Sea, China.</title>
        <authorList>
            <person name="Zhang G."/>
            <person name="Zhang R."/>
        </authorList>
    </citation>
    <scope>NUCLEOTIDE SEQUENCE [LARGE SCALE GENOMIC DNA]</scope>
    <source>
        <strain evidence="2 3">WB1-6</strain>
    </source>
</reference>
<dbReference type="STRING" id="197461.A3843_03365"/>
<comment type="caution">
    <text evidence="2">The sequence shown here is derived from an EMBL/GenBank/DDBJ whole genome shotgun (WGS) entry which is preliminary data.</text>
</comment>
<dbReference type="Pfam" id="PF13467">
    <property type="entry name" value="RHH_4"/>
    <property type="match status" value="1"/>
</dbReference>
<evidence type="ECO:0000259" key="1">
    <source>
        <dbReference type="Pfam" id="PF13467"/>
    </source>
</evidence>
<dbReference type="Gene3D" id="1.10.3990.20">
    <property type="entry name" value="protein bp1543"/>
    <property type="match status" value="1"/>
</dbReference>
<sequence length="73" mass="7914">MSLVKRSITLHGHRTSIALEPAFWEGLEALARSKNSSLAAIVAQIDDSRDPDAGLSSCVRLAVLEHYKAQIPT</sequence>
<keyword evidence="3" id="KW-1185">Reference proteome</keyword>
<dbReference type="OrthoDB" id="7477016at2"/>
<feature type="domain" description="Ribbon-helix-helix" evidence="1">
    <location>
        <begin position="4"/>
        <end position="67"/>
    </location>
</feature>
<evidence type="ECO:0000313" key="3">
    <source>
        <dbReference type="Proteomes" id="UP000185783"/>
    </source>
</evidence>
<dbReference type="InterPro" id="IPR038268">
    <property type="entry name" value="RHH_sf"/>
</dbReference>
<gene>
    <name evidence="2" type="ORF">A3843_03365</name>
</gene>
<protein>
    <submittedName>
        <fullName evidence="2">Aryl-sulfate sulfotransferase</fullName>
    </submittedName>
</protein>
<dbReference type="GO" id="GO:0016740">
    <property type="term" value="F:transferase activity"/>
    <property type="evidence" value="ECO:0007669"/>
    <property type="project" value="UniProtKB-KW"/>
</dbReference>
<accession>A0A1U7JL09</accession>
<proteinExistence type="predicted"/>
<evidence type="ECO:0000313" key="2">
    <source>
        <dbReference type="EMBL" id="OKL45378.1"/>
    </source>
</evidence>